<evidence type="ECO:0000313" key="6">
    <source>
        <dbReference type="RefSeq" id="XP_020097962.1"/>
    </source>
</evidence>
<reference evidence="6" key="2">
    <citation type="submission" date="2025-08" db="UniProtKB">
        <authorList>
            <consortium name="RefSeq"/>
        </authorList>
    </citation>
    <scope>IDENTIFICATION</scope>
    <source>
        <tissue evidence="6">Leaf</tissue>
    </source>
</reference>
<dbReference type="InterPro" id="IPR008546">
    <property type="entry name" value="VAN3-bd-like_auxin_canal"/>
</dbReference>
<keyword evidence="2" id="KW-1133">Transmembrane helix</keyword>
<organism evidence="5 6">
    <name type="scientific">Ananas comosus</name>
    <name type="common">Pineapple</name>
    <name type="synonym">Ananas ananas</name>
    <dbReference type="NCBI Taxonomy" id="4615"/>
    <lineage>
        <taxon>Eukaryota</taxon>
        <taxon>Viridiplantae</taxon>
        <taxon>Streptophyta</taxon>
        <taxon>Embryophyta</taxon>
        <taxon>Tracheophyta</taxon>
        <taxon>Spermatophyta</taxon>
        <taxon>Magnoliopsida</taxon>
        <taxon>Liliopsida</taxon>
        <taxon>Poales</taxon>
        <taxon>Bromeliaceae</taxon>
        <taxon>Bromelioideae</taxon>
        <taxon>Ananas</taxon>
    </lineage>
</organism>
<keyword evidence="5" id="KW-1185">Reference proteome</keyword>
<evidence type="ECO:0000313" key="5">
    <source>
        <dbReference type="Proteomes" id="UP000515123"/>
    </source>
</evidence>
<feature type="domain" description="Pleckstrin-like plant" evidence="4">
    <location>
        <begin position="284"/>
        <end position="328"/>
    </location>
</feature>
<dbReference type="GeneID" id="109716794"/>
<proteinExistence type="predicted"/>
<dbReference type="PANTHER" id="PTHR31351">
    <property type="entry name" value="EXPRESSED PROTEIN"/>
    <property type="match status" value="1"/>
</dbReference>
<reference evidence="5" key="1">
    <citation type="journal article" date="2015" name="Nat. Genet.">
        <title>The pineapple genome and the evolution of CAM photosynthesis.</title>
        <authorList>
            <person name="Ming R."/>
            <person name="VanBuren R."/>
            <person name="Wai C.M."/>
            <person name="Tang H."/>
            <person name="Schatz M.C."/>
            <person name="Bowers J.E."/>
            <person name="Lyons E."/>
            <person name="Wang M.L."/>
            <person name="Chen J."/>
            <person name="Biggers E."/>
            <person name="Zhang J."/>
            <person name="Huang L."/>
            <person name="Zhang L."/>
            <person name="Miao W."/>
            <person name="Zhang J."/>
            <person name="Ye Z."/>
            <person name="Miao C."/>
            <person name="Lin Z."/>
            <person name="Wang H."/>
            <person name="Zhou H."/>
            <person name="Yim W.C."/>
            <person name="Priest H.D."/>
            <person name="Zheng C."/>
            <person name="Woodhouse M."/>
            <person name="Edger P.P."/>
            <person name="Guyot R."/>
            <person name="Guo H.B."/>
            <person name="Guo H."/>
            <person name="Zheng G."/>
            <person name="Singh R."/>
            <person name="Sharma A."/>
            <person name="Min X."/>
            <person name="Zheng Y."/>
            <person name="Lee H."/>
            <person name="Gurtowski J."/>
            <person name="Sedlazeck F.J."/>
            <person name="Harkess A."/>
            <person name="McKain M.R."/>
            <person name="Liao Z."/>
            <person name="Fang J."/>
            <person name="Liu J."/>
            <person name="Zhang X."/>
            <person name="Zhang Q."/>
            <person name="Hu W."/>
            <person name="Qin Y."/>
            <person name="Wang K."/>
            <person name="Chen L.Y."/>
            <person name="Shirley N."/>
            <person name="Lin Y.R."/>
            <person name="Liu L.Y."/>
            <person name="Hernandez A.G."/>
            <person name="Wright C.L."/>
            <person name="Bulone V."/>
            <person name="Tuskan G.A."/>
            <person name="Heath K."/>
            <person name="Zee F."/>
            <person name="Moore P.H."/>
            <person name="Sunkar R."/>
            <person name="Leebens-Mack J.H."/>
            <person name="Mockler T."/>
            <person name="Bennetzen J.L."/>
            <person name="Freeling M."/>
            <person name="Sankoff D."/>
            <person name="Paterson A.H."/>
            <person name="Zhu X."/>
            <person name="Yang X."/>
            <person name="Smith J.A."/>
            <person name="Cushman J.C."/>
            <person name="Paull R.E."/>
            <person name="Yu Q."/>
        </authorList>
    </citation>
    <scope>NUCLEOTIDE SEQUENCE [LARGE SCALE GENOMIC DNA]</scope>
    <source>
        <strain evidence="5">cv. F153</strain>
    </source>
</reference>
<feature type="domain" description="VAN3-binding protein-like auxin canalisation" evidence="3">
    <location>
        <begin position="58"/>
        <end position="89"/>
    </location>
</feature>
<feature type="region of interest" description="Disordered" evidence="1">
    <location>
        <begin position="1"/>
        <end position="22"/>
    </location>
</feature>
<feature type="transmembrane region" description="Helical" evidence="2">
    <location>
        <begin position="148"/>
        <end position="172"/>
    </location>
</feature>
<dbReference type="PANTHER" id="PTHR31351:SF2">
    <property type="entry name" value="PHOSPHOINOSITIDE BINDING PROTEIN"/>
    <property type="match status" value="1"/>
</dbReference>
<evidence type="ECO:0000256" key="1">
    <source>
        <dbReference type="SAM" id="MobiDB-lite"/>
    </source>
</evidence>
<dbReference type="RefSeq" id="XP_020097962.1">
    <property type="nucleotide sequence ID" value="XM_020242373.1"/>
</dbReference>
<sequence length="428" mass="46496">MERCSYHNMTQHHLSKSPSQRLENIVEEDAEEVEEEKEDDIAGGGLITSCCVASLQPPETPTETMEFLARSWSLSAVEISKALTLLESRDQIVNPETKKLQGVVSSPAAEDTVSHESLLRAGARAKTMGGWLKEQKEKKRAEARTRNAQSYAATSVAGVAAAVAAVVAGAVFSSDGSDSNDRNAKMAAAIASAATLVASHCVEMAQVMGAGHDQIAMAVRSAVNAQTCGDIMALTAGAATALRGAATLRARLHRETQGIAALIGEEKGSEKYSSPLVFVSRGGELLKLTRKGVLHWKQVSVYINSSLQVVVKMKSTHMGGTFVKKKKSKTKLTNFHIRNSRFRSQFVQISVKDSFSFSGVVIDVCSEIPAWPGRELEGGCDQRAYFGIKTPERLIEFECRNRFDKQLWVEGVRQMLNRNASMNITSLM</sequence>
<feature type="compositionally biased region" description="Polar residues" evidence="1">
    <location>
        <begin position="7"/>
        <end position="22"/>
    </location>
</feature>
<evidence type="ECO:0000259" key="3">
    <source>
        <dbReference type="Pfam" id="PF05703"/>
    </source>
</evidence>
<protein>
    <submittedName>
        <fullName evidence="6">VAN3-binding protein isoform X3</fullName>
    </submittedName>
</protein>
<feature type="domain" description="Pleckstrin-like plant" evidence="4">
    <location>
        <begin position="359"/>
        <end position="418"/>
    </location>
</feature>
<feature type="domain" description="VAN3-binding protein-like auxin canalisation" evidence="3">
    <location>
        <begin position="114"/>
        <end position="267"/>
    </location>
</feature>
<accession>A0A6P5FQK5</accession>
<gene>
    <name evidence="6" type="primary">LOC109716794</name>
</gene>
<dbReference type="OrthoDB" id="1926216at2759"/>
<dbReference type="AlphaFoldDB" id="A0A6P5FQK5"/>
<dbReference type="Pfam" id="PF08458">
    <property type="entry name" value="PH_2"/>
    <property type="match status" value="2"/>
</dbReference>
<name>A0A6P5FQK5_ANACO</name>
<keyword evidence="2" id="KW-0472">Membrane</keyword>
<dbReference type="Pfam" id="PF05703">
    <property type="entry name" value="Auxin_canalis"/>
    <property type="match status" value="2"/>
</dbReference>
<evidence type="ECO:0000259" key="4">
    <source>
        <dbReference type="Pfam" id="PF08458"/>
    </source>
</evidence>
<evidence type="ECO:0000256" key="2">
    <source>
        <dbReference type="SAM" id="Phobius"/>
    </source>
</evidence>
<dbReference type="InterPro" id="IPR013666">
    <property type="entry name" value="PH_pln"/>
</dbReference>
<dbReference type="Proteomes" id="UP000515123">
    <property type="component" value="Linkage group 10"/>
</dbReference>
<dbReference type="InterPro" id="IPR040269">
    <property type="entry name" value="VAB"/>
</dbReference>
<keyword evidence="2" id="KW-0812">Transmembrane</keyword>